<evidence type="ECO:0000256" key="1">
    <source>
        <dbReference type="SAM" id="Phobius"/>
    </source>
</evidence>
<sequence>MKHIIYLPALLLASPALAHHPMGGEAPQTVFHGLISGLAHPVIGLDHLAFVVLIGLAAALAGRSMAGPAVFIGATLAGTAMHLAGIALPLAEVVIMASVVVLGALLVAGRQVAGPVALAGFAVAGIFHGWAYGEAVIGSTPMPVFAYLLGFGMVQFAIAAGVAVFAGKMLQQGAGQMQARLAAAVCMGVGLAFLFETVEHMILG</sequence>
<keyword evidence="1" id="KW-1133">Transmembrane helix</keyword>
<keyword evidence="1" id="KW-0472">Membrane</keyword>
<feature type="transmembrane region" description="Helical" evidence="1">
    <location>
        <begin position="179"/>
        <end position="198"/>
    </location>
</feature>
<feature type="transmembrane region" description="Helical" evidence="1">
    <location>
        <begin position="93"/>
        <end position="109"/>
    </location>
</feature>
<feature type="chain" id="PRO_5014933745" evidence="2">
    <location>
        <begin position="19"/>
        <end position="204"/>
    </location>
</feature>
<evidence type="ECO:0000313" key="3">
    <source>
        <dbReference type="EMBL" id="ATX67260.1"/>
    </source>
</evidence>
<dbReference type="InterPro" id="IPR007038">
    <property type="entry name" value="HupE_UreJ"/>
</dbReference>
<keyword evidence="1" id="KW-0812">Transmembrane</keyword>
<protein>
    <submittedName>
        <fullName evidence="3">Hydrogenase</fullName>
    </submittedName>
</protein>
<keyword evidence="2" id="KW-0732">Signal</keyword>
<dbReference type="Pfam" id="PF04955">
    <property type="entry name" value="HupE_UreJ"/>
    <property type="match status" value="1"/>
</dbReference>
<dbReference type="Proteomes" id="UP000228948">
    <property type="component" value="Chromosome"/>
</dbReference>
<name>A0A2K8KLA2_9RHOB</name>
<feature type="transmembrane region" description="Helical" evidence="1">
    <location>
        <begin position="145"/>
        <end position="167"/>
    </location>
</feature>
<keyword evidence="4" id="KW-1185">Reference proteome</keyword>
<organism evidence="3 4">
    <name type="scientific">Roseinatronobacter bogoriensis subsp. barguzinensis</name>
    <dbReference type="NCBI Taxonomy" id="441209"/>
    <lineage>
        <taxon>Bacteria</taxon>
        <taxon>Pseudomonadati</taxon>
        <taxon>Pseudomonadota</taxon>
        <taxon>Alphaproteobacteria</taxon>
        <taxon>Rhodobacterales</taxon>
        <taxon>Paracoccaceae</taxon>
        <taxon>Roseinatronobacter</taxon>
    </lineage>
</organism>
<dbReference type="RefSeq" id="WP_071481700.1">
    <property type="nucleotide sequence ID" value="NZ_CP024899.1"/>
</dbReference>
<feature type="transmembrane region" description="Helical" evidence="1">
    <location>
        <begin position="42"/>
        <end position="62"/>
    </location>
</feature>
<evidence type="ECO:0000313" key="4">
    <source>
        <dbReference type="Proteomes" id="UP000228948"/>
    </source>
</evidence>
<proteinExistence type="predicted"/>
<accession>A0A2K8KLA2</accession>
<dbReference type="STRING" id="441209.GCA_001870665_03140"/>
<dbReference type="AlphaFoldDB" id="A0A2K8KLA2"/>
<dbReference type="PIRSF" id="PIRSF016919">
    <property type="entry name" value="HupE_UreJ"/>
    <property type="match status" value="1"/>
</dbReference>
<gene>
    <name evidence="3" type="ORF">BG454_16775</name>
</gene>
<dbReference type="EMBL" id="CP024899">
    <property type="protein sequence ID" value="ATX67260.1"/>
    <property type="molecule type" value="Genomic_DNA"/>
</dbReference>
<dbReference type="KEGG" id="rbg:BG454_16775"/>
<evidence type="ECO:0000256" key="2">
    <source>
        <dbReference type="SAM" id="SignalP"/>
    </source>
</evidence>
<dbReference type="OrthoDB" id="9808192at2"/>
<reference evidence="3 4" key="1">
    <citation type="submission" date="2017-11" db="EMBL/GenBank/DDBJ databases">
        <title>Revised Sequence and Annotation of the Rhodobaca barguzinensis strain alga05 Genome.</title>
        <authorList>
            <person name="Kopejtka K."/>
            <person name="Tomasch J.M."/>
            <person name="Bunk B."/>
            <person name="Koblizek M."/>
        </authorList>
    </citation>
    <scope>NUCLEOTIDE SEQUENCE [LARGE SCALE GENOMIC DNA]</scope>
    <source>
        <strain evidence="4">alga05</strain>
    </source>
</reference>
<feature type="signal peptide" evidence="2">
    <location>
        <begin position="1"/>
        <end position="18"/>
    </location>
</feature>
<feature type="transmembrane region" description="Helical" evidence="1">
    <location>
        <begin position="116"/>
        <end position="133"/>
    </location>
</feature>